<dbReference type="RefSeq" id="WP_015750799.1">
    <property type="nucleotide sequence ID" value="NC_013223.1"/>
</dbReference>
<name>C8X015_DESRD</name>
<evidence type="ECO:0000259" key="2">
    <source>
        <dbReference type="Pfam" id="PF13938"/>
    </source>
</evidence>
<dbReference type="eggNOG" id="COG2014">
    <property type="taxonomic scope" value="Bacteria"/>
</dbReference>
<dbReference type="HOGENOM" id="CLU_076326_1_1_7"/>
<dbReference type="Gene3D" id="3.30.390.100">
    <property type="match status" value="1"/>
</dbReference>
<dbReference type="InterPro" id="IPR025251">
    <property type="entry name" value="DUF4213"/>
</dbReference>
<organism evidence="3 4">
    <name type="scientific">Desulfohalobium retbaense (strain ATCC 49708 / DSM 5692 / JCM 16813 / HR100)</name>
    <dbReference type="NCBI Taxonomy" id="485915"/>
    <lineage>
        <taxon>Bacteria</taxon>
        <taxon>Pseudomonadati</taxon>
        <taxon>Thermodesulfobacteriota</taxon>
        <taxon>Desulfovibrionia</taxon>
        <taxon>Desulfovibrionales</taxon>
        <taxon>Desulfohalobiaceae</taxon>
        <taxon>Desulfohalobium</taxon>
    </lineage>
</organism>
<evidence type="ECO:0008006" key="5">
    <source>
        <dbReference type="Google" id="ProtNLM"/>
    </source>
</evidence>
<reference evidence="3 4" key="2">
    <citation type="journal article" date="2010" name="Stand. Genomic Sci.">
        <title>Complete genome sequence of Desulfohalobium retbaense type strain (HR(100)).</title>
        <authorList>
            <person name="Spring S."/>
            <person name="Nolan M."/>
            <person name="Lapidus A."/>
            <person name="Glavina Del Rio T."/>
            <person name="Copeland A."/>
            <person name="Tice H."/>
            <person name="Cheng J.F."/>
            <person name="Lucas S."/>
            <person name="Land M."/>
            <person name="Chen F."/>
            <person name="Bruce D."/>
            <person name="Goodwin L."/>
            <person name="Pitluck S."/>
            <person name="Ivanova N."/>
            <person name="Mavromatis K."/>
            <person name="Mikhailova N."/>
            <person name="Pati A."/>
            <person name="Chen A."/>
            <person name="Palaniappan K."/>
            <person name="Hauser L."/>
            <person name="Chang Y.J."/>
            <person name="Jeffries C.D."/>
            <person name="Munk C."/>
            <person name="Kiss H."/>
            <person name="Chain P."/>
            <person name="Han C."/>
            <person name="Brettin T."/>
            <person name="Detter J.C."/>
            <person name="Schuler E."/>
            <person name="Goker M."/>
            <person name="Rohde M."/>
            <person name="Bristow J."/>
            <person name="Eisen J.A."/>
            <person name="Markowitz V."/>
            <person name="Hugenholtz P."/>
            <person name="Kyrpides N.C."/>
            <person name="Klenk H.P."/>
        </authorList>
    </citation>
    <scope>NUCLEOTIDE SEQUENCE [LARGE SCALE GENOMIC DNA]</scope>
    <source>
        <strain evidence="3 4">DSM 5692</strain>
    </source>
</reference>
<evidence type="ECO:0000259" key="1">
    <source>
        <dbReference type="Pfam" id="PF04016"/>
    </source>
</evidence>
<dbReference type="SUPFAM" id="SSF159713">
    <property type="entry name" value="Dhaf3308-like"/>
    <property type="match status" value="1"/>
</dbReference>
<protein>
    <recommendedName>
        <fullName evidence="5">Heavy-metal chelation domain-containing protein</fullName>
    </recommendedName>
</protein>
<feature type="domain" description="Putative heavy-metal chelation" evidence="1">
    <location>
        <begin position="107"/>
        <end position="244"/>
    </location>
</feature>
<feature type="domain" description="DUF4213" evidence="2">
    <location>
        <begin position="8"/>
        <end position="91"/>
    </location>
</feature>
<dbReference type="EMBL" id="CP001734">
    <property type="protein sequence ID" value="ACV67640.1"/>
    <property type="molecule type" value="Genomic_DNA"/>
</dbReference>
<evidence type="ECO:0000313" key="3">
    <source>
        <dbReference type="EMBL" id="ACV67640.1"/>
    </source>
</evidence>
<dbReference type="KEGG" id="drt:Dret_0338"/>
<dbReference type="Pfam" id="PF13938">
    <property type="entry name" value="DUF4213"/>
    <property type="match status" value="1"/>
</dbReference>
<dbReference type="Pfam" id="PF04016">
    <property type="entry name" value="DUF364"/>
    <property type="match status" value="1"/>
</dbReference>
<dbReference type="Gene3D" id="3.40.50.11590">
    <property type="match status" value="1"/>
</dbReference>
<dbReference type="Proteomes" id="UP000001052">
    <property type="component" value="Chromosome"/>
</dbReference>
<keyword evidence="4" id="KW-1185">Reference proteome</keyword>
<accession>C8X015</accession>
<proteinExistence type="predicted"/>
<reference evidence="4" key="1">
    <citation type="submission" date="2009-09" db="EMBL/GenBank/DDBJ databases">
        <title>The complete chromosome of Desulfohalobium retbaense DSM 5692.</title>
        <authorList>
            <consortium name="US DOE Joint Genome Institute (JGI-PGF)"/>
            <person name="Lucas S."/>
            <person name="Copeland A."/>
            <person name="Lapidus A."/>
            <person name="Glavina del Rio T."/>
            <person name="Dalin E."/>
            <person name="Tice H."/>
            <person name="Bruce D."/>
            <person name="Goodwin L."/>
            <person name="Pitluck S."/>
            <person name="Kyrpides N."/>
            <person name="Mavromatis K."/>
            <person name="Ivanova N."/>
            <person name="Mikhailova N."/>
            <person name="Munk A.C."/>
            <person name="Brettin T."/>
            <person name="Detter J.C."/>
            <person name="Han C."/>
            <person name="Tapia R."/>
            <person name="Larimer F."/>
            <person name="Land M."/>
            <person name="Hauser L."/>
            <person name="Markowitz V."/>
            <person name="Cheng J.-F."/>
            <person name="Hugenholtz P."/>
            <person name="Woyke T."/>
            <person name="Wu D."/>
            <person name="Spring S."/>
            <person name="Klenk H.-P."/>
            <person name="Eisen J.A."/>
        </authorList>
    </citation>
    <scope>NUCLEOTIDE SEQUENCE [LARGE SCALE GENOMIC DNA]</scope>
    <source>
        <strain evidence="4">DSM 5692</strain>
    </source>
</reference>
<dbReference type="InterPro" id="IPR007161">
    <property type="entry name" value="DUF364"/>
</dbReference>
<dbReference type="AlphaFoldDB" id="C8X015"/>
<dbReference type="OrthoDB" id="9806942at2"/>
<dbReference type="STRING" id="485915.Dret_0338"/>
<sequence length="248" mass="26520">MQLDQNLYDIFQDKARQTTITTLNLGLAYTAVVTSDGGIGVAHTCLEQSGPCGLAHENRIYEGHCAADLLPCILEADPLKRSMALALINALNHSAAVALPEDTTTRLFEHLKIGHGTRVAMVGYFGPLMPVFQEKGAVVEAIDRGRAIGDPAAFQAKLHDWADVLLLTSTSILNQSTEEILGHTSDTVRTVILGPSTPMVPDAFASLPVNLLAGTVPLDSKGVLQCIRHGAGTRSIHKFSRKAFTELG</sequence>
<gene>
    <name evidence="3" type="ordered locus">Dret_0338</name>
</gene>
<evidence type="ECO:0000313" key="4">
    <source>
        <dbReference type="Proteomes" id="UP000001052"/>
    </source>
</evidence>